<proteinExistence type="inferred from homology"/>
<dbReference type="PANTHER" id="PTHR23253">
    <property type="entry name" value="EUKARYOTIC TRANSLATION INITIATION FACTOR 4 GAMMA"/>
    <property type="match status" value="1"/>
</dbReference>
<keyword evidence="2" id="KW-0396">Initiation factor</keyword>
<dbReference type="InterPro" id="IPR016024">
    <property type="entry name" value="ARM-type_fold"/>
</dbReference>
<evidence type="ECO:0000313" key="6">
    <source>
        <dbReference type="EMBL" id="CAK0834317.1"/>
    </source>
</evidence>
<feature type="domain" description="MIF4G" evidence="5">
    <location>
        <begin position="146"/>
        <end position="377"/>
    </location>
</feature>
<feature type="compositionally biased region" description="Basic and acidic residues" evidence="4">
    <location>
        <begin position="69"/>
        <end position="96"/>
    </location>
</feature>
<evidence type="ECO:0000256" key="4">
    <source>
        <dbReference type="SAM" id="MobiDB-lite"/>
    </source>
</evidence>
<comment type="similarity">
    <text evidence="1">Belongs to the eukaryotic initiation factor 4G family.</text>
</comment>
<comment type="caution">
    <text evidence="6">The sequence shown here is derived from an EMBL/GenBank/DDBJ whole genome shotgun (WGS) entry which is preliminary data.</text>
</comment>
<name>A0ABN9SQW4_9DINO</name>
<feature type="region of interest" description="Disordered" evidence="4">
    <location>
        <begin position="1"/>
        <end position="26"/>
    </location>
</feature>
<evidence type="ECO:0000256" key="2">
    <source>
        <dbReference type="ARBA" id="ARBA00022540"/>
    </source>
</evidence>
<keyword evidence="7" id="KW-1185">Reference proteome</keyword>
<evidence type="ECO:0000256" key="1">
    <source>
        <dbReference type="ARBA" id="ARBA00005775"/>
    </source>
</evidence>
<dbReference type="Gene3D" id="1.25.40.180">
    <property type="match status" value="2"/>
</dbReference>
<evidence type="ECO:0000256" key="3">
    <source>
        <dbReference type="ARBA" id="ARBA00022917"/>
    </source>
</evidence>
<reference evidence="6" key="1">
    <citation type="submission" date="2023-10" db="EMBL/GenBank/DDBJ databases">
        <authorList>
            <person name="Chen Y."/>
            <person name="Shah S."/>
            <person name="Dougan E. K."/>
            <person name="Thang M."/>
            <person name="Chan C."/>
        </authorList>
    </citation>
    <scope>NUCLEOTIDE SEQUENCE [LARGE SCALE GENOMIC DNA]</scope>
</reference>
<organism evidence="6 7">
    <name type="scientific">Prorocentrum cordatum</name>
    <dbReference type="NCBI Taxonomy" id="2364126"/>
    <lineage>
        <taxon>Eukaryota</taxon>
        <taxon>Sar</taxon>
        <taxon>Alveolata</taxon>
        <taxon>Dinophyceae</taxon>
        <taxon>Prorocentrales</taxon>
        <taxon>Prorocentraceae</taxon>
        <taxon>Prorocentrum</taxon>
    </lineage>
</organism>
<dbReference type="Proteomes" id="UP001189429">
    <property type="component" value="Unassembled WGS sequence"/>
</dbReference>
<keyword evidence="3" id="KW-0648">Protein biosynthesis</keyword>
<dbReference type="EMBL" id="CAUYUJ010012625">
    <property type="protein sequence ID" value="CAK0834317.1"/>
    <property type="molecule type" value="Genomic_DNA"/>
</dbReference>
<gene>
    <name evidence="6" type="ORF">PCOR1329_LOCUS31769</name>
</gene>
<sequence length="640" mass="72395">MARPGGAPRTDDAKDGDGPGGGDKLSSSRAIAALDFNPPDKVFEKVLMLRIRRALRDDPPMLTSLKVSSRPEEKTPTAGDARNKHGRPEREADRRPLVGQDFKSYSKKKTDQGGSGGGAGGMSVKSITTGKGYKITEPVKREEDIERRVRALLNKICPDNLKIIVDQLAGVDLHKAEELEHVIRIIFSKALAEPHYCETYADMVFSLRSRYPEFPPEHEDEKAHSFTRILLNTVQNEFENLPTTFEPTEEDKQSYSADDLRLEIGKKKAKVLANMKFIGNLFLRQLLAVKVIGQVVHDLIGIKETPIEEHMIECVCELLKAIGYSLDNTPHGKMLVTQFSHRLMDLKKEMDPTTGRSLFSKRIQFQIQDLIDLRGRNWQQKLFKEQAKTKDEVRKDAAKEAYKTAKSGPEAMFATQVAGMRPSYIEELKSDRSQPGRRQVHEHQRGQFDQVHVRRCFQYYAEERKPKDLQDEWMKPQPTKEQAKQGMEWLCEIGFNDAEKEDIVAETVVQLVAQLKIVHWEILKEALAPMLDTLEDVAIDVPTAPKFVHSLYARFIHTCGRDFNTTLLKILPLKDKDGSVMVWDLLVGILKRLKQIGGPQGTTLVRKALDMKEFQDAACGAKKCEPSQVNQLFRSAGVQA</sequence>
<dbReference type="SMART" id="SM00543">
    <property type="entry name" value="MIF4G"/>
    <property type="match status" value="1"/>
</dbReference>
<feature type="region of interest" description="Disordered" evidence="4">
    <location>
        <begin position="53"/>
        <end position="125"/>
    </location>
</feature>
<protein>
    <recommendedName>
        <fullName evidence="5">MIF4G domain-containing protein</fullName>
    </recommendedName>
</protein>
<dbReference type="Pfam" id="PF02854">
    <property type="entry name" value="MIF4G"/>
    <property type="match status" value="1"/>
</dbReference>
<accession>A0ABN9SQW4</accession>
<dbReference type="SUPFAM" id="SSF48371">
    <property type="entry name" value="ARM repeat"/>
    <property type="match status" value="2"/>
</dbReference>
<dbReference type="PANTHER" id="PTHR23253:SF9">
    <property type="entry name" value="EUKARYOTIC TRANSLATION INITIATION FACTOR 4 GAMMA 2"/>
    <property type="match status" value="1"/>
</dbReference>
<evidence type="ECO:0000313" key="7">
    <source>
        <dbReference type="Proteomes" id="UP001189429"/>
    </source>
</evidence>
<dbReference type="InterPro" id="IPR003890">
    <property type="entry name" value="MIF4G-like_typ-3"/>
</dbReference>
<evidence type="ECO:0000259" key="5">
    <source>
        <dbReference type="SMART" id="SM00543"/>
    </source>
</evidence>